<feature type="non-terminal residue" evidence="1">
    <location>
        <position position="1"/>
    </location>
</feature>
<organism evidence="1">
    <name type="scientific">marine metagenome</name>
    <dbReference type="NCBI Taxonomy" id="408172"/>
    <lineage>
        <taxon>unclassified sequences</taxon>
        <taxon>metagenomes</taxon>
        <taxon>ecological metagenomes</taxon>
    </lineage>
</organism>
<evidence type="ECO:0000313" key="1">
    <source>
        <dbReference type="EMBL" id="SVE63463.1"/>
    </source>
</evidence>
<protein>
    <submittedName>
        <fullName evidence="1">Uncharacterized protein</fullName>
    </submittedName>
</protein>
<proteinExistence type="predicted"/>
<accession>A0A383F472</accession>
<gene>
    <name evidence="1" type="ORF">METZ01_LOCUS516317</name>
</gene>
<name>A0A383F472_9ZZZZ</name>
<dbReference type="EMBL" id="UINC01231076">
    <property type="protein sequence ID" value="SVE63463.1"/>
    <property type="molecule type" value="Genomic_DNA"/>
</dbReference>
<reference evidence="1" key="1">
    <citation type="submission" date="2018-05" db="EMBL/GenBank/DDBJ databases">
        <authorList>
            <person name="Lanie J.A."/>
            <person name="Ng W.-L."/>
            <person name="Kazmierczak K.M."/>
            <person name="Andrzejewski T.M."/>
            <person name="Davidsen T.M."/>
            <person name="Wayne K.J."/>
            <person name="Tettelin H."/>
            <person name="Glass J.I."/>
            <person name="Rusch D."/>
            <person name="Podicherti R."/>
            <person name="Tsui H.-C.T."/>
            <person name="Winkler M.E."/>
        </authorList>
    </citation>
    <scope>NUCLEOTIDE SEQUENCE</scope>
</reference>
<sequence>HCQAIPDCSNGAQVPMVYRIKCPSEDTHD</sequence>
<dbReference type="AlphaFoldDB" id="A0A383F472"/>